<dbReference type="EMBL" id="JAACAK010000012">
    <property type="protein sequence ID" value="NIR73778.1"/>
    <property type="molecule type" value="Genomic_DNA"/>
</dbReference>
<dbReference type="InterPro" id="IPR013216">
    <property type="entry name" value="Methyltransf_11"/>
</dbReference>
<evidence type="ECO:0000259" key="1">
    <source>
        <dbReference type="Pfam" id="PF08241"/>
    </source>
</evidence>
<dbReference type="AlphaFoldDB" id="A0AAE4Z597"/>
<dbReference type="Pfam" id="PF08241">
    <property type="entry name" value="Methyltransf_11"/>
    <property type="match status" value="1"/>
</dbReference>
<reference evidence="2 3" key="1">
    <citation type="submission" date="2020-01" db="EMBL/GenBank/DDBJ databases">
        <title>Genomes assembled from Gulf of Kutch pelagic sediment metagenomes.</title>
        <authorList>
            <person name="Chandrashekar M."/>
            <person name="Mahajan M.S."/>
            <person name="Dave K.J."/>
            <person name="Vatsa P."/>
            <person name="Nathani N.M."/>
        </authorList>
    </citation>
    <scope>NUCLEOTIDE SEQUENCE [LARGE SCALE GENOMIC DNA]</scope>
    <source>
        <strain evidence="2">KS3-K002</strain>
    </source>
</reference>
<proteinExistence type="predicted"/>
<dbReference type="GO" id="GO:0008757">
    <property type="term" value="F:S-adenosylmethionine-dependent methyltransferase activity"/>
    <property type="evidence" value="ECO:0007669"/>
    <property type="project" value="InterPro"/>
</dbReference>
<dbReference type="GO" id="GO:0032259">
    <property type="term" value="P:methylation"/>
    <property type="evidence" value="ECO:0007669"/>
    <property type="project" value="UniProtKB-KW"/>
</dbReference>
<sequence length="218" mass="24782">MAGHGDLLLCLPRTRLLMLKFLGRLHRKFVFQRRVRVLSEILADLLPSGSQVLDVGCGDGLIDRRIAERRSDLEIRGIDVVARPDASIPVEVFDGANIPYPDGSMDVVMFVDVLHHTSDPEVLLLEGVRVARQQVILKDHLREGWLAGPTLRIMDWVGNAPHGVDLPYNYWTEQRWRESFARLGVKPTTWIDQLGLYPPPASFLFDRSLHFVASLRRD</sequence>
<organism evidence="2 3">
    <name type="scientific">Candidatus Kutchimonas denitrificans</name>
    <dbReference type="NCBI Taxonomy" id="3056748"/>
    <lineage>
        <taxon>Bacteria</taxon>
        <taxon>Pseudomonadati</taxon>
        <taxon>Gemmatimonadota</taxon>
        <taxon>Gemmatimonadia</taxon>
        <taxon>Candidatus Palauibacterales</taxon>
        <taxon>Candidatus Palauibacteraceae</taxon>
        <taxon>Candidatus Kutchimonas</taxon>
    </lineage>
</organism>
<accession>A0AAE4Z597</accession>
<gene>
    <name evidence="2" type="ORF">GWO12_01485</name>
</gene>
<name>A0AAE4Z597_9BACT</name>
<dbReference type="Proteomes" id="UP000702544">
    <property type="component" value="Unassembled WGS sequence"/>
</dbReference>
<protein>
    <submittedName>
        <fullName evidence="2">Class I SAM-dependent methyltransferase</fullName>
    </submittedName>
</protein>
<dbReference type="InterPro" id="IPR029063">
    <property type="entry name" value="SAM-dependent_MTases_sf"/>
</dbReference>
<feature type="domain" description="Methyltransferase type 11" evidence="1">
    <location>
        <begin position="53"/>
        <end position="134"/>
    </location>
</feature>
<comment type="caution">
    <text evidence="2">The sequence shown here is derived from an EMBL/GenBank/DDBJ whole genome shotgun (WGS) entry which is preliminary data.</text>
</comment>
<keyword evidence="2" id="KW-0489">Methyltransferase</keyword>
<dbReference type="SUPFAM" id="SSF53335">
    <property type="entry name" value="S-adenosyl-L-methionine-dependent methyltransferases"/>
    <property type="match status" value="1"/>
</dbReference>
<dbReference type="Gene3D" id="3.40.50.150">
    <property type="entry name" value="Vaccinia Virus protein VP39"/>
    <property type="match status" value="1"/>
</dbReference>
<evidence type="ECO:0000313" key="3">
    <source>
        <dbReference type="Proteomes" id="UP000702544"/>
    </source>
</evidence>
<keyword evidence="2" id="KW-0808">Transferase</keyword>
<evidence type="ECO:0000313" key="2">
    <source>
        <dbReference type="EMBL" id="NIR73778.1"/>
    </source>
</evidence>